<dbReference type="InterPro" id="IPR010982">
    <property type="entry name" value="Lambda_DNA-bd_dom_sf"/>
</dbReference>
<accession>A0A6N3HMB8</accession>
<sequence length="172" mass="19874">MTTVGNNIRKRREELGMTQEELAKKLNYKSKSTINKIEAGINDITQSKVVAFADALETTVAYLMGWEEEKPQLPKKDEREIGDELNKIMKEFENGKGPLFYNGEPLDSKHMELLKSTLELTIAEVKRRNKVTPLPKEHIMPQAAHERTDIEVTDDMRKHDNDIMDDDAFWNK</sequence>
<evidence type="ECO:0000313" key="3">
    <source>
        <dbReference type="EMBL" id="VYU77638.1"/>
    </source>
</evidence>
<dbReference type="RefSeq" id="WP_021641080.1">
    <property type="nucleotide sequence ID" value="NZ_CACRUA010000062.1"/>
</dbReference>
<dbReference type="Gene3D" id="1.10.260.40">
    <property type="entry name" value="lambda repressor-like DNA-binding domains"/>
    <property type="match status" value="1"/>
</dbReference>
<organism evidence="3">
    <name type="scientific">Clostridium symbiosum</name>
    <name type="common">Bacteroides symbiosus</name>
    <dbReference type="NCBI Taxonomy" id="1512"/>
    <lineage>
        <taxon>Bacteria</taxon>
        <taxon>Bacillati</taxon>
        <taxon>Bacillota</taxon>
        <taxon>Clostridia</taxon>
        <taxon>Lachnospirales</taxon>
        <taxon>Lachnospiraceae</taxon>
        <taxon>Otoolea</taxon>
    </lineage>
</organism>
<dbReference type="InterPro" id="IPR050807">
    <property type="entry name" value="TransReg_Diox_bact_type"/>
</dbReference>
<evidence type="ECO:0000259" key="2">
    <source>
        <dbReference type="PROSITE" id="PS50943"/>
    </source>
</evidence>
<dbReference type="GO" id="GO:0003677">
    <property type="term" value="F:DNA binding"/>
    <property type="evidence" value="ECO:0007669"/>
    <property type="project" value="UniProtKB-KW"/>
</dbReference>
<keyword evidence="1" id="KW-0238">DNA-binding</keyword>
<dbReference type="AlphaFoldDB" id="A0A6N3HMB8"/>
<dbReference type="EMBL" id="CACRUA010000062">
    <property type="protein sequence ID" value="VYU77638.1"/>
    <property type="molecule type" value="Genomic_DNA"/>
</dbReference>
<dbReference type="CDD" id="cd00093">
    <property type="entry name" value="HTH_XRE"/>
    <property type="match status" value="1"/>
</dbReference>
<proteinExistence type="predicted"/>
<evidence type="ECO:0000256" key="1">
    <source>
        <dbReference type="ARBA" id="ARBA00023125"/>
    </source>
</evidence>
<dbReference type="PANTHER" id="PTHR46797">
    <property type="entry name" value="HTH-TYPE TRANSCRIPTIONAL REGULATOR"/>
    <property type="match status" value="1"/>
</dbReference>
<dbReference type="SUPFAM" id="SSF47413">
    <property type="entry name" value="lambda repressor-like DNA-binding domains"/>
    <property type="match status" value="1"/>
</dbReference>
<gene>
    <name evidence="3" type="ORF">CSLFYP84_03995</name>
</gene>
<dbReference type="GO" id="GO:0003700">
    <property type="term" value="F:DNA-binding transcription factor activity"/>
    <property type="evidence" value="ECO:0007669"/>
    <property type="project" value="TreeGrafter"/>
</dbReference>
<dbReference type="PROSITE" id="PS50943">
    <property type="entry name" value="HTH_CROC1"/>
    <property type="match status" value="1"/>
</dbReference>
<dbReference type="GO" id="GO:0005829">
    <property type="term" value="C:cytosol"/>
    <property type="evidence" value="ECO:0007669"/>
    <property type="project" value="TreeGrafter"/>
</dbReference>
<protein>
    <submittedName>
        <fullName evidence="3">Transcriptional repressor DicA</fullName>
    </submittedName>
</protein>
<dbReference type="InterPro" id="IPR001387">
    <property type="entry name" value="Cro/C1-type_HTH"/>
</dbReference>
<reference evidence="3" key="1">
    <citation type="submission" date="2019-11" db="EMBL/GenBank/DDBJ databases">
        <authorList>
            <person name="Feng L."/>
        </authorList>
    </citation>
    <scope>NUCLEOTIDE SEQUENCE</scope>
    <source>
        <strain evidence="3">CsymbiosumLFYP84</strain>
    </source>
</reference>
<name>A0A6N3HMB8_CLOSY</name>
<feature type="domain" description="HTH cro/C1-type" evidence="2">
    <location>
        <begin position="8"/>
        <end position="63"/>
    </location>
</feature>
<dbReference type="Pfam" id="PF01381">
    <property type="entry name" value="HTH_3"/>
    <property type="match status" value="1"/>
</dbReference>
<dbReference type="PANTHER" id="PTHR46797:SF1">
    <property type="entry name" value="METHYLPHOSPHONATE SYNTHASE"/>
    <property type="match status" value="1"/>
</dbReference>
<dbReference type="SMART" id="SM00530">
    <property type="entry name" value="HTH_XRE"/>
    <property type="match status" value="1"/>
</dbReference>